<dbReference type="Proteomes" id="UP001216674">
    <property type="component" value="Unassembled WGS sequence"/>
</dbReference>
<evidence type="ECO:0000256" key="1">
    <source>
        <dbReference type="ARBA" id="ARBA00002591"/>
    </source>
</evidence>
<reference evidence="10 11" key="1">
    <citation type="submission" date="2023-03" db="EMBL/GenBank/DDBJ databases">
        <title>Draft assemblies of triclosan tolerant bacteria isolated from returned activated sludge.</title>
        <authorList>
            <person name="Van Hamelsveld S."/>
        </authorList>
    </citation>
    <scope>NUCLEOTIDE SEQUENCE [LARGE SCALE GENOMIC DNA]</scope>
    <source>
        <strain evidence="10 11">GW210010_S58</strain>
    </source>
</reference>
<dbReference type="PANTHER" id="PTHR34933:SF1">
    <property type="entry name" value="FLAGELLAR L-RING PROTEIN"/>
    <property type="match status" value="1"/>
</dbReference>
<protein>
    <submittedName>
        <fullName evidence="10">Flagellar basal body L-ring protein FlgH</fullName>
    </submittedName>
</protein>
<keyword evidence="10" id="KW-0282">Flagellum</keyword>
<comment type="caution">
    <text evidence="10">The sequence shown here is derived from an EMBL/GenBank/DDBJ whole genome shotgun (WGS) entry which is preliminary data.</text>
</comment>
<dbReference type="PANTHER" id="PTHR34933">
    <property type="entry name" value="FLAGELLAR L-RING PROTEIN"/>
    <property type="match status" value="1"/>
</dbReference>
<gene>
    <name evidence="10" type="ORF">P3W85_28360</name>
</gene>
<evidence type="ECO:0000256" key="3">
    <source>
        <dbReference type="ARBA" id="ARBA00004442"/>
    </source>
</evidence>
<accession>A0ABT6AW30</accession>
<feature type="signal peptide" evidence="9">
    <location>
        <begin position="1"/>
        <end position="26"/>
    </location>
</feature>
<dbReference type="PRINTS" id="PR01008">
    <property type="entry name" value="FLGLRINGFLGH"/>
</dbReference>
<evidence type="ECO:0000256" key="6">
    <source>
        <dbReference type="ARBA" id="ARBA00023136"/>
    </source>
</evidence>
<keyword evidence="6" id="KW-0472">Membrane</keyword>
<organism evidence="10 11">
    <name type="scientific">Cupriavidus basilensis</name>
    <dbReference type="NCBI Taxonomy" id="68895"/>
    <lineage>
        <taxon>Bacteria</taxon>
        <taxon>Pseudomonadati</taxon>
        <taxon>Pseudomonadota</taxon>
        <taxon>Betaproteobacteria</taxon>
        <taxon>Burkholderiales</taxon>
        <taxon>Burkholderiaceae</taxon>
        <taxon>Cupriavidus</taxon>
    </lineage>
</organism>
<keyword evidence="11" id="KW-1185">Reference proteome</keyword>
<keyword evidence="10" id="KW-0966">Cell projection</keyword>
<evidence type="ECO:0000256" key="8">
    <source>
        <dbReference type="ARBA" id="ARBA00023237"/>
    </source>
</evidence>
<keyword evidence="10" id="KW-0969">Cilium</keyword>
<evidence type="ECO:0000313" key="11">
    <source>
        <dbReference type="Proteomes" id="UP001216674"/>
    </source>
</evidence>
<evidence type="ECO:0000256" key="2">
    <source>
        <dbReference type="ARBA" id="ARBA00004117"/>
    </source>
</evidence>
<evidence type="ECO:0000256" key="5">
    <source>
        <dbReference type="ARBA" id="ARBA00022729"/>
    </source>
</evidence>
<dbReference type="InterPro" id="IPR000527">
    <property type="entry name" value="Flag_Lring"/>
</dbReference>
<evidence type="ECO:0000256" key="9">
    <source>
        <dbReference type="SAM" id="SignalP"/>
    </source>
</evidence>
<evidence type="ECO:0000256" key="4">
    <source>
        <dbReference type="ARBA" id="ARBA00006929"/>
    </source>
</evidence>
<dbReference type="Pfam" id="PF02107">
    <property type="entry name" value="FlgH"/>
    <property type="match status" value="1"/>
</dbReference>
<evidence type="ECO:0000256" key="7">
    <source>
        <dbReference type="ARBA" id="ARBA00023143"/>
    </source>
</evidence>
<evidence type="ECO:0000313" key="10">
    <source>
        <dbReference type="EMBL" id="MDF3836834.1"/>
    </source>
</evidence>
<name>A0ABT6AW30_9BURK</name>
<comment type="similarity">
    <text evidence="4">Belongs to the FlgH family.</text>
</comment>
<keyword evidence="7" id="KW-0975">Bacterial flagellum</keyword>
<proteinExistence type="inferred from homology"/>
<feature type="chain" id="PRO_5045292957" evidence="9">
    <location>
        <begin position="27"/>
        <end position="197"/>
    </location>
</feature>
<sequence length="197" mass="20648">MIAGWRVHLARLALLACFGLAVGARAANLFDANNPLSLGSDRRAAKVGDAVTVLVVESSSASNTADTSTSAGANINAKFGSSWGQTQQMTLGVGDDYGGKGRIQRSGKLLAQISTTIKDVLPNGDFVIAGSQTINMNGEKTSIALEGRIRPMDIGDSNTILSSRLADAKIDYVGDGFLTDRSKPGLIPRILGWLGLW</sequence>
<comment type="function">
    <text evidence="1">Assembles around the rod to form the L-ring and probably protects the motor/basal body from shearing forces during rotation.</text>
</comment>
<keyword evidence="5 9" id="KW-0732">Signal</keyword>
<comment type="subcellular location">
    <subcellularLocation>
        <location evidence="2">Bacterial flagellum basal body</location>
    </subcellularLocation>
    <subcellularLocation>
        <location evidence="3">Cell outer membrane</location>
    </subcellularLocation>
</comment>
<dbReference type="RefSeq" id="WP_276267192.1">
    <property type="nucleotide sequence ID" value="NZ_JARJLM010000464.1"/>
</dbReference>
<keyword evidence="8" id="KW-0998">Cell outer membrane</keyword>
<dbReference type="EMBL" id="JARJLM010000464">
    <property type="protein sequence ID" value="MDF3836834.1"/>
    <property type="molecule type" value="Genomic_DNA"/>
</dbReference>